<keyword evidence="1" id="KW-0472">Membrane</keyword>
<dbReference type="EnsemblPlants" id="evm.model.03.1336">
    <property type="protein sequence ID" value="cds.evm.model.03.1336"/>
    <property type="gene ID" value="evm.TU.03.1336"/>
</dbReference>
<reference evidence="2" key="2">
    <citation type="submission" date="2021-03" db="UniProtKB">
        <authorList>
            <consortium name="EnsemblPlants"/>
        </authorList>
    </citation>
    <scope>IDENTIFICATION</scope>
</reference>
<keyword evidence="1" id="KW-0812">Transmembrane</keyword>
<sequence length="177" mass="19624">MLAKALTLCSVWFLKLATFPIALFFRLLLIITLPTPGKDNGSPDSCMLSYFMDDSGSWDLPKLKRHFDDAIVNDILEVSTDAVIDLQSRKHNIRVVLDELNQVKAGFSRPFVGSVPPVVAKAKAVLYAMGSNVHLPVDVLKTDCKTIVDKLKSCSWNSSPLNDIIICFKNLLSFNPN</sequence>
<accession>A0A803P4W2</accession>
<proteinExistence type="predicted"/>
<evidence type="ECO:0008006" key="4">
    <source>
        <dbReference type="Google" id="ProtNLM"/>
    </source>
</evidence>
<evidence type="ECO:0000313" key="2">
    <source>
        <dbReference type="EnsemblPlants" id="cds.evm.model.03.1336"/>
    </source>
</evidence>
<protein>
    <recommendedName>
        <fullName evidence="4">RNase H type-1 domain-containing protein</fullName>
    </recommendedName>
</protein>
<dbReference type="AlphaFoldDB" id="A0A803P4W2"/>
<dbReference type="EMBL" id="UZAU01000295">
    <property type="status" value="NOT_ANNOTATED_CDS"/>
    <property type="molecule type" value="Genomic_DNA"/>
</dbReference>
<keyword evidence="3" id="KW-1185">Reference proteome</keyword>
<dbReference type="Proteomes" id="UP000596661">
    <property type="component" value="Chromosome 3"/>
</dbReference>
<reference evidence="2" key="1">
    <citation type="submission" date="2018-11" db="EMBL/GenBank/DDBJ databases">
        <authorList>
            <person name="Grassa J C."/>
        </authorList>
    </citation>
    <scope>NUCLEOTIDE SEQUENCE [LARGE SCALE GENOMIC DNA]</scope>
</reference>
<feature type="transmembrane region" description="Helical" evidence="1">
    <location>
        <begin position="12"/>
        <end position="33"/>
    </location>
</feature>
<dbReference type="Gramene" id="evm.model.03.1336">
    <property type="protein sequence ID" value="cds.evm.model.03.1336"/>
    <property type="gene ID" value="evm.TU.03.1336"/>
</dbReference>
<evidence type="ECO:0000256" key="1">
    <source>
        <dbReference type="SAM" id="Phobius"/>
    </source>
</evidence>
<organism evidence="2 3">
    <name type="scientific">Cannabis sativa</name>
    <name type="common">Hemp</name>
    <name type="synonym">Marijuana</name>
    <dbReference type="NCBI Taxonomy" id="3483"/>
    <lineage>
        <taxon>Eukaryota</taxon>
        <taxon>Viridiplantae</taxon>
        <taxon>Streptophyta</taxon>
        <taxon>Embryophyta</taxon>
        <taxon>Tracheophyta</taxon>
        <taxon>Spermatophyta</taxon>
        <taxon>Magnoliopsida</taxon>
        <taxon>eudicotyledons</taxon>
        <taxon>Gunneridae</taxon>
        <taxon>Pentapetalae</taxon>
        <taxon>rosids</taxon>
        <taxon>fabids</taxon>
        <taxon>Rosales</taxon>
        <taxon>Cannabaceae</taxon>
        <taxon>Cannabis</taxon>
    </lineage>
</organism>
<keyword evidence="1" id="KW-1133">Transmembrane helix</keyword>
<name>A0A803P4W2_CANSA</name>
<evidence type="ECO:0000313" key="3">
    <source>
        <dbReference type="Proteomes" id="UP000596661"/>
    </source>
</evidence>